<feature type="domain" description="Peptidase M60" evidence="4">
    <location>
        <begin position="800"/>
        <end position="1146"/>
    </location>
</feature>
<feature type="signal peptide" evidence="3">
    <location>
        <begin position="1"/>
        <end position="21"/>
    </location>
</feature>
<evidence type="ECO:0000256" key="1">
    <source>
        <dbReference type="SAM" id="Coils"/>
    </source>
</evidence>
<feature type="region of interest" description="Disordered" evidence="2">
    <location>
        <begin position="290"/>
        <end position="374"/>
    </location>
</feature>
<evidence type="ECO:0000259" key="4">
    <source>
        <dbReference type="PROSITE" id="PS51723"/>
    </source>
</evidence>
<dbReference type="Pfam" id="PF13402">
    <property type="entry name" value="Peptidase_M60"/>
    <property type="match status" value="1"/>
</dbReference>
<feature type="compositionally biased region" description="Polar residues" evidence="2">
    <location>
        <begin position="330"/>
        <end position="344"/>
    </location>
</feature>
<dbReference type="Gene3D" id="2.60.120.260">
    <property type="entry name" value="Galactose-binding domain-like"/>
    <property type="match status" value="1"/>
</dbReference>
<feature type="compositionally biased region" description="Polar residues" evidence="2">
    <location>
        <begin position="352"/>
        <end position="370"/>
    </location>
</feature>
<reference evidence="5 6" key="1">
    <citation type="submission" date="2019-06" db="EMBL/GenBank/DDBJ databases">
        <title>Mycoplasma sp. 2F1A isolated from ostrich.</title>
        <authorList>
            <person name="Spergser J."/>
        </authorList>
    </citation>
    <scope>NUCLEOTIDE SEQUENCE [LARGE SCALE GENOMIC DNA]</scope>
    <source>
        <strain evidence="5 6">2F1A</strain>
    </source>
</reference>
<dbReference type="SMART" id="SM01276">
    <property type="entry name" value="M60-like"/>
    <property type="match status" value="1"/>
</dbReference>
<dbReference type="EMBL" id="CP040825">
    <property type="protein sequence ID" value="QCZ36863.1"/>
    <property type="molecule type" value="Genomic_DNA"/>
</dbReference>
<accession>A0A5B7XY84</accession>
<feature type="coiled-coil region" evidence="1">
    <location>
        <begin position="38"/>
        <end position="65"/>
    </location>
</feature>
<feature type="chain" id="PRO_5022714857" description="Peptidase M60 domain-containing protein" evidence="3">
    <location>
        <begin position="22"/>
        <end position="1838"/>
    </location>
</feature>
<dbReference type="Proteomes" id="UP000305457">
    <property type="component" value="Chromosome"/>
</dbReference>
<feature type="compositionally biased region" description="Low complexity" evidence="2">
    <location>
        <begin position="304"/>
        <end position="329"/>
    </location>
</feature>
<dbReference type="KEGG" id="mnh:FG904_02505"/>
<evidence type="ECO:0000256" key="3">
    <source>
        <dbReference type="SAM" id="SignalP"/>
    </source>
</evidence>
<gene>
    <name evidence="5" type="ORF">FG904_02505</name>
</gene>
<keyword evidence="3" id="KW-0732">Signal</keyword>
<evidence type="ECO:0000313" key="6">
    <source>
        <dbReference type="Proteomes" id="UP000305457"/>
    </source>
</evidence>
<protein>
    <recommendedName>
        <fullName evidence="4">Peptidase M60 domain-containing protein</fullName>
    </recommendedName>
</protein>
<dbReference type="PROSITE" id="PS51723">
    <property type="entry name" value="PEPTIDASE_M60"/>
    <property type="match status" value="1"/>
</dbReference>
<evidence type="ECO:0000256" key="2">
    <source>
        <dbReference type="SAM" id="MobiDB-lite"/>
    </source>
</evidence>
<sequence>MNKKKGLVLFGLISLIGLASAGIATGIVAGGAKSNSSNNKKENNIETLNDQLKALTVSYDQKNNVYPWKSDVNSLRFDNLNSARFQVVNQKIVPNPDKPGTVKVQYQVASVDNPNEVSEVVEIELNDFKWSQEAQDFQNNSAEQLKNITAAFNGDKANKLLDDVTTSDFVFSNYDETKYNVNFVRLSKLSDNNTATLVFELISKTNPDLVTESKTHTEDGFKSANSVRDEIKNLRNLLTVKTTAEGANTVAVDNVTISGLDDETVEIVNKRIRRDGDKVFIDFELRKKGYSSPVDSSTISIPVTSDSWNNTSNNQNGSNTGDNNSGGENQNPENGGDNNTTPENGASDANKDSNNQSNNDPENGNNTAAPETTDAVIDDSADDEKAKEPDNFDEQVAKTTVTTNPAPAEMYAVDVRPSNVVIEGYDIDKYEVSDLEVALKEDTNAVVVSYKLRNKFNGNTSDKQTKEVTGFKQPDDAIKAILEKITGEVSNKGYFISDDTIVRITLKDLPEDVQDFTFVWYKNDLEDFGKRNSSIEVHKNEIAADSTFKVDILAKGQKKTIDNLKVFKDNVLMETHINVDNNGLLTNNQANITLTKGSAAVQTVEWYKDGTKVDDASGEAYLSHEVGDYYAIVANAEGVKYQTNTVTVSDRKLQNVMEDFKPKLVERAVYSPLTIKTIGTEARTNIPTAYYTTDLETRLSPFGFKYPGWDYNYENKDLTNSFLDVTNNGQTERINVSTAVLNERVPGHKDWTYANADFIKQEIANGTLKKHPAEKTFYKHTVSNDAKAVNKEVRISTLSKGFAGLGLYAPAAEIIEIKINQEYIDTLKQYVNDHKSDFYGDRMDWLTFTINRNYWNNFAFDNSGRISNRYPYLQSTFNFKLADLLANPTIKIASPFGGTVSFAVNHTVFDRQNTPIDLKFTIKGAVETLFYQYGITTEEDWNNQVNKLKSNEISAPTAVFQNNYAAMIVPFDSDKDIRAVAGLTVDNFKYPGLVMKKWNDFYSLSQLWNNFNDPRLSLNYSDDIWGGAAAWGGGANLYAARNAAKEYFAGLHNFGFSSWLNYHEINHNFQAYQDPFNLQDHPWTNIPSTVNLSFLNDQLRFRNLLNWDGENTRGWAKLSNAYATNKLGHASGDWYQLYATMIYGLGPLNFLEWVRTSGIQGYSWKGLETTRYLSKHFGLNLHYAGQFFDQISDPDYRKAFPLLTTVGSASREKQILDEIYSKPAMDYVGNLYATGIYLYKPDTQTFEYTSDNQPAFEIPGFEDYTFDFEKGIATTNPNFTFDLTNVPATTKLGGKLVKNGKKVTYSPNKENLDQVDEFDIEITPGNWKGKPVLYVPKYIFKIKVRSVLNRPTYTIYQQIPNVNDLNSAIEASKTADVLAKSIKVPQSFRTGTLDYFSKSGAGQVPNVLIQADMKYVAPETGEFEFWAQPDDSMKVLINGEEKGSASWTRQNPTVKLFNFNVTKDEMYNIQIFGYNKSGGGKFNYWLQKPGSEVKYYLDDSSLAPSYAADKLKAEVTVADLIKGEKFQYQPRFYDLKDLNLAEVNRITPDVPVSDKDYGTIRKGAVDISTNAWADPKYMINGEWWNAYYQTQNNAISFQYFLRNDQMQRKARTIDYFEVIRSEEHRDLSPNYVKITASLDPTTPWLEETLYEGYFDLEKQAKQKLWLSKPVSSTFLFSVIMERRDYDGKTLDPNKKGLSLAGFKAKFGVNPTELLPSNTDKIKYYGSWDLVKNDAENYHSLVNDTAAKTTTQGDYFEAEFEGNAITILGKKAEGSSSFKVYVDGKLIEANANTTKVPASLNAILYQSSFDIDKNAKHKLKIVTNEPKELVINYIVVSKV</sequence>
<evidence type="ECO:0000313" key="5">
    <source>
        <dbReference type="EMBL" id="QCZ36863.1"/>
    </source>
</evidence>
<organism evidence="5 6">
    <name type="scientific">Mycoplasma nasistruthionis</name>
    <dbReference type="NCBI Taxonomy" id="353852"/>
    <lineage>
        <taxon>Bacteria</taxon>
        <taxon>Bacillati</taxon>
        <taxon>Mycoplasmatota</taxon>
        <taxon>Mollicutes</taxon>
        <taxon>Mycoplasmataceae</taxon>
        <taxon>Mycoplasma</taxon>
    </lineage>
</organism>
<keyword evidence="1" id="KW-0175">Coiled coil</keyword>
<name>A0A5B7XY84_9MOLU</name>
<dbReference type="OrthoDB" id="393070at2"/>
<dbReference type="InterPro" id="IPR031161">
    <property type="entry name" value="Peptidase_M60_dom"/>
</dbReference>
<dbReference type="RefSeq" id="WP_139592344.1">
    <property type="nucleotide sequence ID" value="NZ_CP040825.1"/>
</dbReference>
<proteinExistence type="predicted"/>
<feature type="compositionally biased region" description="Polar residues" evidence="2">
    <location>
        <begin position="293"/>
        <end position="303"/>
    </location>
</feature>